<dbReference type="Pfam" id="PF12998">
    <property type="entry name" value="ING"/>
    <property type="match status" value="1"/>
</dbReference>
<evidence type="ECO:0000259" key="12">
    <source>
        <dbReference type="PROSITE" id="PS50016"/>
    </source>
</evidence>
<gene>
    <name evidence="13" type="ORF">L596_000710</name>
</gene>
<evidence type="ECO:0000256" key="11">
    <source>
        <dbReference type="SAM" id="MobiDB-lite"/>
    </source>
</evidence>
<evidence type="ECO:0000256" key="8">
    <source>
        <dbReference type="PIRSR" id="PIRSR628651-51"/>
    </source>
</evidence>
<evidence type="ECO:0000256" key="7">
    <source>
        <dbReference type="ARBA" id="ARBA00023242"/>
    </source>
</evidence>
<keyword evidence="14" id="KW-1185">Reference proteome</keyword>
<keyword evidence="6 10" id="KW-0156">Chromatin regulator</keyword>
<dbReference type="InterPro" id="IPR059153">
    <property type="entry name" value="NSD_PHD-1st"/>
</dbReference>
<keyword evidence="5 8" id="KW-0862">Zinc</keyword>
<name>A0A4U8ULC4_STECR</name>
<feature type="binding site" evidence="8">
    <location>
        <position position="228"/>
    </location>
    <ligand>
        <name>Zn(2+)</name>
        <dbReference type="ChEBI" id="CHEBI:29105"/>
        <label>2</label>
    </ligand>
</feature>
<proteinExistence type="inferred from homology"/>
<evidence type="ECO:0000256" key="3">
    <source>
        <dbReference type="ARBA" id="ARBA00022723"/>
    </source>
</evidence>
<keyword evidence="4 9" id="KW-0863">Zinc-finger</keyword>
<feature type="domain" description="PHD-type" evidence="12">
    <location>
        <begin position="182"/>
        <end position="231"/>
    </location>
</feature>
<evidence type="ECO:0000313" key="14">
    <source>
        <dbReference type="Proteomes" id="UP000298663"/>
    </source>
</evidence>
<dbReference type="SMART" id="SM00249">
    <property type="entry name" value="PHD"/>
    <property type="match status" value="1"/>
</dbReference>
<dbReference type="InterPro" id="IPR019786">
    <property type="entry name" value="Zinc_finger_PHD-type_CS"/>
</dbReference>
<dbReference type="AlphaFoldDB" id="A0A4U8ULC4"/>
<dbReference type="GO" id="GO:0006355">
    <property type="term" value="P:regulation of DNA-templated transcription"/>
    <property type="evidence" value="ECO:0007669"/>
    <property type="project" value="TreeGrafter"/>
</dbReference>
<feature type="binding site" evidence="8">
    <location>
        <position position="185"/>
    </location>
    <ligand>
        <name>Zn(2+)</name>
        <dbReference type="ChEBI" id="CHEBI:29105"/>
        <label>1</label>
    </ligand>
</feature>
<dbReference type="InterPro" id="IPR013083">
    <property type="entry name" value="Znf_RING/FYVE/PHD"/>
</dbReference>
<evidence type="ECO:0000256" key="6">
    <source>
        <dbReference type="ARBA" id="ARBA00022853"/>
    </source>
</evidence>
<feature type="region of interest" description="Disordered" evidence="11">
    <location>
        <begin position="233"/>
        <end position="277"/>
    </location>
</feature>
<reference evidence="13 14" key="2">
    <citation type="journal article" date="2019" name="G3 (Bethesda)">
        <title>Hybrid Assembly of the Genome of the Entomopathogenic Nematode Steinernema carpocapsae Identifies the X-Chromosome.</title>
        <authorList>
            <person name="Serra L."/>
            <person name="Macchietto M."/>
            <person name="Macias-Munoz A."/>
            <person name="McGill C.J."/>
            <person name="Rodriguez I.M."/>
            <person name="Rodriguez B."/>
            <person name="Murad R."/>
            <person name="Mortazavi A."/>
        </authorList>
    </citation>
    <scope>NUCLEOTIDE SEQUENCE [LARGE SCALE GENOMIC DNA]</scope>
    <source>
        <strain evidence="13 14">ALL</strain>
    </source>
</reference>
<evidence type="ECO:0000313" key="13">
    <source>
        <dbReference type="EMBL" id="TMS32917.1"/>
    </source>
</evidence>
<keyword evidence="7 10" id="KW-0539">Nucleus</keyword>
<dbReference type="GO" id="GO:0006325">
    <property type="term" value="P:chromatin organization"/>
    <property type="evidence" value="ECO:0007669"/>
    <property type="project" value="UniProtKB-KW"/>
</dbReference>
<evidence type="ECO:0000256" key="2">
    <source>
        <dbReference type="ARBA" id="ARBA00010210"/>
    </source>
</evidence>
<comment type="function">
    <text evidence="10">Component of an histone acetyltransferase complex.</text>
</comment>
<dbReference type="SUPFAM" id="SSF57903">
    <property type="entry name" value="FYVE/PHD zinc finger"/>
    <property type="match status" value="1"/>
</dbReference>
<dbReference type="InterPro" id="IPR024610">
    <property type="entry name" value="ING_N_histone-binding"/>
</dbReference>
<feature type="binding site" evidence="8">
    <location>
        <position position="187"/>
    </location>
    <ligand>
        <name>Zn(2+)</name>
        <dbReference type="ChEBI" id="CHEBI:29105"/>
        <label>1</label>
    </ligand>
</feature>
<feature type="binding site" evidence="8">
    <location>
        <position position="203"/>
    </location>
    <ligand>
        <name>Zn(2+)</name>
        <dbReference type="ChEBI" id="CHEBI:29105"/>
        <label>2</label>
    </ligand>
</feature>
<dbReference type="GO" id="GO:0008270">
    <property type="term" value="F:zinc ion binding"/>
    <property type="evidence" value="ECO:0007669"/>
    <property type="project" value="UniProtKB-KW"/>
</dbReference>
<dbReference type="InterPro" id="IPR011011">
    <property type="entry name" value="Znf_FYVE_PHD"/>
</dbReference>
<evidence type="ECO:0000256" key="5">
    <source>
        <dbReference type="ARBA" id="ARBA00022833"/>
    </source>
</evidence>
<organism evidence="13 14">
    <name type="scientific">Steinernema carpocapsae</name>
    <name type="common">Entomopathogenic nematode</name>
    <dbReference type="NCBI Taxonomy" id="34508"/>
    <lineage>
        <taxon>Eukaryota</taxon>
        <taxon>Metazoa</taxon>
        <taxon>Ecdysozoa</taxon>
        <taxon>Nematoda</taxon>
        <taxon>Chromadorea</taxon>
        <taxon>Rhabditida</taxon>
        <taxon>Tylenchina</taxon>
        <taxon>Panagrolaimomorpha</taxon>
        <taxon>Strongyloidoidea</taxon>
        <taxon>Steinernematidae</taxon>
        <taxon>Steinernema</taxon>
    </lineage>
</organism>
<comment type="subunit">
    <text evidence="10">Component of an histone acetyltransferase complex. Interacts with H3K4me3 and to a lesser extent with H3K4me2.</text>
</comment>
<dbReference type="EMBL" id="CM016762">
    <property type="protein sequence ID" value="TMS32917.1"/>
    <property type="molecule type" value="Genomic_DNA"/>
</dbReference>
<sequence>MDEIKEMLTLIPQSFVEKLCALQKLDIEAKDLMTEADRRAEDIYKALPKKRPSDAEAAEVTGMYNRALELTEVKTKLANEMEAIVKNEIADLADEHKHYCHMIIKDVSQYREVLEHHRKREQKREAQRAAQFGPSKFCNCSFFHTRVNAAESCKIKWIQSHKEDLPKIGEVVEQLGVDTHESKFCSCRKIAYGKMIQCEGAECPYDWFHLHCVGLAKKPTGKWVCETCMKRKDVKTEPSEDMKTEPSEDMKTEPSEDMKTEPSEDMKTEPSEDMKTG</sequence>
<feature type="binding site" evidence="8">
    <location>
        <position position="212"/>
    </location>
    <ligand>
        <name>Zn(2+)</name>
        <dbReference type="ChEBI" id="CHEBI:29105"/>
        <label>1</label>
    </ligand>
</feature>
<comment type="similarity">
    <text evidence="2 10">Belongs to the ING family.</text>
</comment>
<dbReference type="PANTHER" id="PTHR10333:SF42">
    <property type="entry name" value="INHIBITOR OF GROWTH PROTEIN 5"/>
    <property type="match status" value="1"/>
</dbReference>
<evidence type="ECO:0000256" key="10">
    <source>
        <dbReference type="RuleBase" id="RU361213"/>
    </source>
</evidence>
<dbReference type="PROSITE" id="PS50016">
    <property type="entry name" value="ZF_PHD_2"/>
    <property type="match status" value="1"/>
</dbReference>
<dbReference type="PANTHER" id="PTHR10333">
    <property type="entry name" value="INHIBITOR OF GROWTH PROTEIN"/>
    <property type="match status" value="1"/>
</dbReference>
<dbReference type="EMBL" id="AZBU02000001">
    <property type="protein sequence ID" value="TMS32917.1"/>
    <property type="molecule type" value="Genomic_DNA"/>
</dbReference>
<comment type="domain">
    <text evidence="10">The PHD-type zinc finger mediates the binding to H3K4me3.</text>
</comment>
<feature type="binding site" evidence="8">
    <location>
        <position position="225"/>
    </location>
    <ligand>
        <name>Zn(2+)</name>
        <dbReference type="ChEBI" id="CHEBI:29105"/>
        <label>2</label>
    </ligand>
</feature>
<dbReference type="Proteomes" id="UP000298663">
    <property type="component" value="Chromosome X"/>
</dbReference>
<evidence type="ECO:0000256" key="9">
    <source>
        <dbReference type="PROSITE-ProRule" id="PRU00146"/>
    </source>
</evidence>
<dbReference type="InterPro" id="IPR001965">
    <property type="entry name" value="Znf_PHD"/>
</dbReference>
<dbReference type="Gene3D" id="3.30.40.10">
    <property type="entry name" value="Zinc/RING finger domain, C3HC4 (zinc finger)"/>
    <property type="match status" value="1"/>
</dbReference>
<dbReference type="InterPro" id="IPR019787">
    <property type="entry name" value="Znf_PHD-finger"/>
</dbReference>
<dbReference type="OrthoDB" id="5857215at2759"/>
<protein>
    <recommendedName>
        <fullName evidence="10">Inhibitor of growth protein</fullName>
    </recommendedName>
</protein>
<dbReference type="PROSITE" id="PS01359">
    <property type="entry name" value="ZF_PHD_1"/>
    <property type="match status" value="1"/>
</dbReference>
<dbReference type="GO" id="GO:0005634">
    <property type="term" value="C:nucleus"/>
    <property type="evidence" value="ECO:0007669"/>
    <property type="project" value="UniProtKB-SubCell"/>
</dbReference>
<dbReference type="Pfam" id="PF23011">
    <property type="entry name" value="PHD-1st_NSD"/>
    <property type="match status" value="1"/>
</dbReference>
<comment type="caution">
    <text evidence="13">The sequence shown here is derived from an EMBL/GenBank/DDBJ whole genome shotgun (WGS) entry which is preliminary data.</text>
</comment>
<feature type="binding site" evidence="8">
    <location>
        <position position="198"/>
    </location>
    <ligand>
        <name>Zn(2+)</name>
        <dbReference type="ChEBI" id="CHEBI:29105"/>
        <label>2</label>
    </ligand>
</feature>
<reference evidence="13 14" key="1">
    <citation type="journal article" date="2015" name="Genome Biol.">
        <title>Comparative genomics of Steinernema reveals deeply conserved gene regulatory networks.</title>
        <authorList>
            <person name="Dillman A.R."/>
            <person name="Macchietto M."/>
            <person name="Porter C.F."/>
            <person name="Rogers A."/>
            <person name="Williams B."/>
            <person name="Antoshechkin I."/>
            <person name="Lee M.M."/>
            <person name="Goodwin Z."/>
            <person name="Lu X."/>
            <person name="Lewis E.E."/>
            <person name="Goodrich-Blair H."/>
            <person name="Stock S.P."/>
            <person name="Adams B.J."/>
            <person name="Sternberg P.W."/>
            <person name="Mortazavi A."/>
        </authorList>
    </citation>
    <scope>NUCLEOTIDE SEQUENCE [LARGE SCALE GENOMIC DNA]</scope>
    <source>
        <strain evidence="13 14">ALL</strain>
    </source>
</reference>
<feature type="binding site" evidence="8">
    <location>
        <position position="209"/>
    </location>
    <ligand>
        <name>Zn(2+)</name>
        <dbReference type="ChEBI" id="CHEBI:29105"/>
        <label>1</label>
    </ligand>
</feature>
<keyword evidence="3 8" id="KW-0479">Metal-binding</keyword>
<dbReference type="CDD" id="cd15505">
    <property type="entry name" value="PHD_ING"/>
    <property type="match status" value="1"/>
</dbReference>
<comment type="subcellular location">
    <subcellularLocation>
        <location evidence="1 10">Nucleus</location>
    </subcellularLocation>
</comment>
<accession>A0A4U8ULC4</accession>
<evidence type="ECO:0000256" key="4">
    <source>
        <dbReference type="ARBA" id="ARBA00022771"/>
    </source>
</evidence>
<dbReference type="STRING" id="34508.A0A4U8ULC4"/>
<dbReference type="InterPro" id="IPR028651">
    <property type="entry name" value="ING_fam"/>
</dbReference>
<evidence type="ECO:0000256" key="1">
    <source>
        <dbReference type="ARBA" id="ARBA00004123"/>
    </source>
</evidence>